<keyword evidence="4 11" id="KW-0813">Transport</keyword>
<dbReference type="PANTHER" id="PTHR32243:SF50">
    <property type="entry name" value="MALTOSE_MALTODEXTRIN TRANSPORT SYSTEM PERMEASE PROTEIN MALG"/>
    <property type="match status" value="1"/>
</dbReference>
<feature type="transmembrane region" description="Helical" evidence="11">
    <location>
        <begin position="7"/>
        <end position="27"/>
    </location>
</feature>
<evidence type="ECO:0000256" key="8">
    <source>
        <dbReference type="ARBA" id="ARBA00022989"/>
    </source>
</evidence>
<name>A0A0C5UZC6_9GAMM</name>
<feature type="transmembrane region" description="Helical" evidence="11">
    <location>
        <begin position="237"/>
        <end position="257"/>
    </location>
</feature>
<dbReference type="KEGG" id="gsn:YC6258_00625"/>
<dbReference type="STRING" id="1445510.YC6258_00625"/>
<dbReference type="HOGENOM" id="CLU_016047_1_2_6"/>
<feature type="transmembrane region" description="Helical" evidence="11">
    <location>
        <begin position="61"/>
        <end position="88"/>
    </location>
</feature>
<gene>
    <name evidence="13" type="ORF">YC6258_00625</name>
</gene>
<accession>A0A0C5UZC6</accession>
<dbReference type="Proteomes" id="UP000032266">
    <property type="component" value="Chromosome"/>
</dbReference>
<dbReference type="AlphaFoldDB" id="A0A0C5UZC6"/>
<dbReference type="EMBL" id="CP007142">
    <property type="protein sequence ID" value="AJQ92675.1"/>
    <property type="molecule type" value="Genomic_DNA"/>
</dbReference>
<reference evidence="13 14" key="1">
    <citation type="submission" date="2014-01" db="EMBL/GenBank/DDBJ databases">
        <title>Full genme sequencing of cellulolytic bacterium Gynuella sunshinyii YC6258T gen. nov., sp. nov.</title>
        <authorList>
            <person name="Khan H."/>
            <person name="Chung E.J."/>
            <person name="Chung Y.R."/>
        </authorList>
    </citation>
    <scope>NUCLEOTIDE SEQUENCE [LARGE SCALE GENOMIC DNA]</scope>
    <source>
        <strain evidence="13 14">YC6258</strain>
    </source>
</reference>
<keyword evidence="14" id="KW-1185">Reference proteome</keyword>
<organism evidence="13 14">
    <name type="scientific">Gynuella sunshinyii YC6258</name>
    <dbReference type="NCBI Taxonomy" id="1445510"/>
    <lineage>
        <taxon>Bacteria</taxon>
        <taxon>Pseudomonadati</taxon>
        <taxon>Pseudomonadota</taxon>
        <taxon>Gammaproteobacteria</taxon>
        <taxon>Oceanospirillales</taxon>
        <taxon>Saccharospirillaceae</taxon>
        <taxon>Gynuella</taxon>
    </lineage>
</organism>
<evidence type="ECO:0000256" key="7">
    <source>
        <dbReference type="ARBA" id="ARBA00022692"/>
    </source>
</evidence>
<evidence type="ECO:0000313" key="14">
    <source>
        <dbReference type="Proteomes" id="UP000032266"/>
    </source>
</evidence>
<evidence type="ECO:0000256" key="6">
    <source>
        <dbReference type="ARBA" id="ARBA00022597"/>
    </source>
</evidence>
<feature type="domain" description="ABC transmembrane type-1" evidence="12">
    <location>
        <begin position="65"/>
        <end position="257"/>
    </location>
</feature>
<dbReference type="SUPFAM" id="SSF161098">
    <property type="entry name" value="MetI-like"/>
    <property type="match status" value="1"/>
</dbReference>
<dbReference type="RefSeq" id="WP_044615681.1">
    <property type="nucleotide sequence ID" value="NZ_CP007142.1"/>
</dbReference>
<evidence type="ECO:0000256" key="11">
    <source>
        <dbReference type="RuleBase" id="RU363032"/>
    </source>
</evidence>
<evidence type="ECO:0000256" key="10">
    <source>
        <dbReference type="ARBA" id="ARBA00041109"/>
    </source>
</evidence>
<keyword evidence="7 11" id="KW-0812">Transmembrane</keyword>
<feature type="transmembrane region" description="Helical" evidence="11">
    <location>
        <begin position="189"/>
        <end position="207"/>
    </location>
</feature>
<evidence type="ECO:0000256" key="9">
    <source>
        <dbReference type="ARBA" id="ARBA00023136"/>
    </source>
</evidence>
<evidence type="ECO:0000256" key="1">
    <source>
        <dbReference type="ARBA" id="ARBA00002264"/>
    </source>
</evidence>
<dbReference type="InterPro" id="IPR050901">
    <property type="entry name" value="BP-dep_ABC_trans_perm"/>
</dbReference>
<dbReference type="InterPro" id="IPR000515">
    <property type="entry name" value="MetI-like"/>
</dbReference>
<comment type="similarity">
    <text evidence="3">Belongs to the binding-protein-dependent transport system permease family. MalFG subfamily.</text>
</comment>
<dbReference type="GO" id="GO:0015423">
    <property type="term" value="F:ABC-type maltose transporter activity"/>
    <property type="evidence" value="ECO:0007669"/>
    <property type="project" value="TreeGrafter"/>
</dbReference>
<dbReference type="Gene3D" id="1.10.3720.10">
    <property type="entry name" value="MetI-like"/>
    <property type="match status" value="1"/>
</dbReference>
<keyword evidence="8 11" id="KW-1133">Transmembrane helix</keyword>
<keyword evidence="5" id="KW-1003">Cell membrane</keyword>
<protein>
    <recommendedName>
        <fullName evidence="10">Maltose/maltodextrin transport system permease protein MalG</fullName>
    </recommendedName>
</protein>
<dbReference type="GO" id="GO:0005886">
    <property type="term" value="C:plasma membrane"/>
    <property type="evidence" value="ECO:0007669"/>
    <property type="project" value="UniProtKB-SubCell"/>
</dbReference>
<dbReference type="PATRIC" id="fig|1445510.3.peg.611"/>
<dbReference type="OrthoDB" id="9815445at2"/>
<dbReference type="GO" id="GO:0042956">
    <property type="term" value="P:maltodextrin transmembrane transport"/>
    <property type="evidence" value="ECO:0007669"/>
    <property type="project" value="TreeGrafter"/>
</dbReference>
<comment type="function">
    <text evidence="1">Part of the ABC transporter complex MalEFGK involved in maltose/maltodextrin import. Probably responsible for the translocation of the substrate across the membrane.</text>
</comment>
<evidence type="ECO:0000313" key="13">
    <source>
        <dbReference type="EMBL" id="AJQ92675.1"/>
    </source>
</evidence>
<evidence type="ECO:0000256" key="4">
    <source>
        <dbReference type="ARBA" id="ARBA00022448"/>
    </source>
</evidence>
<dbReference type="Pfam" id="PF00528">
    <property type="entry name" value="BPD_transp_1"/>
    <property type="match status" value="1"/>
</dbReference>
<dbReference type="InterPro" id="IPR035906">
    <property type="entry name" value="MetI-like_sf"/>
</dbReference>
<proteinExistence type="inferred from homology"/>
<feature type="transmembrane region" description="Helical" evidence="11">
    <location>
        <begin position="133"/>
        <end position="152"/>
    </location>
</feature>
<sequence length="271" mass="30117">MRSAKLPFVILSILSVPLALMYLYLLIDTFTISEPGSLMPRGFTLEHWRFLWQDLPGRANIWQVTLNTIIFATITTTLVLLLSSSAAYALSRLNIPGRRILLGGAMVLHAFPSVTLLIAIFLILQYVGLYDTIAGVVIIKASLELPLGIWILKGFYDTVPWEIEMAAIQDGASRFYTWRKIVLPQIKPALAALAIFSFLASWSEYILPQVLAPGNHAQVLSVYLAGLIADDSHFDMALFKSVGLFYVLPVFALFLIFQKQLMNMYGGGTKG</sequence>
<keyword evidence="9 11" id="KW-0472">Membrane</keyword>
<keyword evidence="6 13" id="KW-0762">Sugar transport</keyword>
<evidence type="ECO:0000256" key="3">
    <source>
        <dbReference type="ARBA" id="ARBA00009047"/>
    </source>
</evidence>
<comment type="subcellular location">
    <subcellularLocation>
        <location evidence="2 11">Cell membrane</location>
        <topology evidence="2 11">Multi-pass membrane protein</topology>
    </subcellularLocation>
</comment>
<dbReference type="PROSITE" id="PS50928">
    <property type="entry name" value="ABC_TM1"/>
    <property type="match status" value="1"/>
</dbReference>
<feature type="transmembrane region" description="Helical" evidence="11">
    <location>
        <begin position="100"/>
        <end position="127"/>
    </location>
</feature>
<dbReference type="CDD" id="cd06261">
    <property type="entry name" value="TM_PBP2"/>
    <property type="match status" value="1"/>
</dbReference>
<dbReference type="PANTHER" id="PTHR32243">
    <property type="entry name" value="MALTOSE TRANSPORT SYSTEM PERMEASE-RELATED"/>
    <property type="match status" value="1"/>
</dbReference>
<evidence type="ECO:0000256" key="5">
    <source>
        <dbReference type="ARBA" id="ARBA00022475"/>
    </source>
</evidence>
<evidence type="ECO:0000259" key="12">
    <source>
        <dbReference type="PROSITE" id="PS50928"/>
    </source>
</evidence>
<evidence type="ECO:0000256" key="2">
    <source>
        <dbReference type="ARBA" id="ARBA00004651"/>
    </source>
</evidence>